<evidence type="ECO:0000313" key="1">
    <source>
        <dbReference type="EMBL" id="MBP1938634.1"/>
    </source>
</evidence>
<reference evidence="1 2" key="1">
    <citation type="submission" date="2021-03" db="EMBL/GenBank/DDBJ databases">
        <title>Genomic Encyclopedia of Type Strains, Phase IV (KMG-IV): sequencing the most valuable type-strain genomes for metagenomic binning, comparative biology and taxonomic classification.</title>
        <authorList>
            <person name="Goeker M."/>
        </authorList>
    </citation>
    <scope>NUCLEOTIDE SEQUENCE [LARGE SCALE GENOMIC DNA]</scope>
    <source>
        <strain evidence="1 2">DSM 23491</strain>
    </source>
</reference>
<dbReference type="RefSeq" id="WP_209853315.1">
    <property type="nucleotide sequence ID" value="NZ_CBCRVE010000019.1"/>
</dbReference>
<dbReference type="EMBL" id="JAGGKP010000019">
    <property type="protein sequence ID" value="MBP1938634.1"/>
    <property type="molecule type" value="Genomic_DNA"/>
</dbReference>
<dbReference type="InterPro" id="IPR014199">
    <property type="entry name" value="Spore_YtxC"/>
</dbReference>
<name>A0ABS4H7Y6_9BACL</name>
<evidence type="ECO:0000313" key="2">
    <source>
        <dbReference type="Proteomes" id="UP001519273"/>
    </source>
</evidence>
<sequence length="319" mass="37016">MELFTVSVSTPTEQSASLFVQSIRQKFNGLHIAKHGFRFRYIKENPVTSWTCKGDETKPGFSEWMPRIFKMTAEILAEYIVIVKEPELIMKLIRKHASAAFEDDYEQIQKFCSDLLGGGVPLEGFQLQKGRMSKVEDVISTYLKENVSLNLDGFIKFRLQNYEAELHEMVQYAIDEFLLDKQYEEFIGLLKYFVYFQESRMPLVHVMHKQNQEFVLLNEQMNPIEVTSEGVVVEMLDQEMELEDMIVSSLISISPAKIIIHTCEPDIQIISTIRQIFESRAHICLHCQDCSPHLGNGLLHAQHEIVHLTNMNWENYNNT</sequence>
<comment type="caution">
    <text evidence="1">The sequence shown here is derived from an EMBL/GenBank/DDBJ whole genome shotgun (WGS) entry which is preliminary data.</text>
</comment>
<organism evidence="1 2">
    <name type="scientific">Paenibacillus sediminis</name>
    <dbReference type="NCBI Taxonomy" id="664909"/>
    <lineage>
        <taxon>Bacteria</taxon>
        <taxon>Bacillati</taxon>
        <taxon>Bacillota</taxon>
        <taxon>Bacilli</taxon>
        <taxon>Bacillales</taxon>
        <taxon>Paenibacillaceae</taxon>
        <taxon>Paenibacillus</taxon>
    </lineage>
</organism>
<dbReference type="Proteomes" id="UP001519273">
    <property type="component" value="Unassembled WGS sequence"/>
</dbReference>
<accession>A0ABS4H7Y6</accession>
<keyword evidence="2" id="KW-1185">Reference proteome</keyword>
<dbReference type="Pfam" id="PF08812">
    <property type="entry name" value="YtxC"/>
    <property type="match status" value="1"/>
</dbReference>
<gene>
    <name evidence="1" type="ORF">J2Z20_003576</name>
</gene>
<protein>
    <submittedName>
        <fullName evidence="1">Sporulation protein YtxC</fullName>
    </submittedName>
</protein>
<proteinExistence type="predicted"/>